<keyword evidence="1" id="KW-0175">Coiled coil</keyword>
<dbReference type="EMBL" id="SOFF01000028">
    <property type="protein sequence ID" value="TFB90007.1"/>
    <property type="molecule type" value="Genomic_DNA"/>
</dbReference>
<feature type="compositionally biased region" description="Basic and acidic residues" evidence="2">
    <location>
        <begin position="227"/>
        <end position="252"/>
    </location>
</feature>
<comment type="caution">
    <text evidence="3">The sequence shown here is derived from an EMBL/GenBank/DDBJ whole genome shotgun (WGS) entry which is preliminary data.</text>
</comment>
<feature type="compositionally biased region" description="Basic and acidic residues" evidence="2">
    <location>
        <begin position="181"/>
        <end position="203"/>
    </location>
</feature>
<dbReference type="Proteomes" id="UP000297654">
    <property type="component" value="Unassembled WGS sequence"/>
</dbReference>
<evidence type="ECO:0000256" key="2">
    <source>
        <dbReference type="SAM" id="MobiDB-lite"/>
    </source>
</evidence>
<name>A0A1H8KJU0_9MICO</name>
<reference evidence="3 4" key="1">
    <citation type="submission" date="2019-03" db="EMBL/GenBank/DDBJ databases">
        <title>Genomics of glacier-inhabiting Cryobacterium strains.</title>
        <authorList>
            <person name="Liu Q."/>
            <person name="Xin Y.-H."/>
        </authorList>
    </citation>
    <scope>NUCLEOTIDE SEQUENCE [LARGE SCALE GENOMIC DNA]</scope>
    <source>
        <strain evidence="3 4">Hh15</strain>
    </source>
</reference>
<organism evidence="3 4">
    <name type="scientific">Cryobacterium luteum</name>
    <dbReference type="NCBI Taxonomy" id="1424661"/>
    <lineage>
        <taxon>Bacteria</taxon>
        <taxon>Bacillati</taxon>
        <taxon>Actinomycetota</taxon>
        <taxon>Actinomycetes</taxon>
        <taxon>Micrococcales</taxon>
        <taxon>Microbacteriaceae</taxon>
        <taxon>Cryobacterium</taxon>
    </lineage>
</organism>
<dbReference type="AlphaFoldDB" id="A0A1H8KJU0"/>
<evidence type="ECO:0000256" key="1">
    <source>
        <dbReference type="SAM" id="Coils"/>
    </source>
</evidence>
<feature type="region of interest" description="Disordered" evidence="2">
    <location>
        <begin position="134"/>
        <end position="280"/>
    </location>
</feature>
<gene>
    <name evidence="3" type="ORF">E3O10_07785</name>
</gene>
<accession>A0A1H8KJU0</accession>
<evidence type="ECO:0000313" key="4">
    <source>
        <dbReference type="Proteomes" id="UP000297654"/>
    </source>
</evidence>
<proteinExistence type="predicted"/>
<keyword evidence="4" id="KW-1185">Reference proteome</keyword>
<feature type="coiled-coil region" evidence="1">
    <location>
        <begin position="23"/>
        <end position="50"/>
    </location>
</feature>
<dbReference type="OrthoDB" id="5122593at2"/>
<dbReference type="STRING" id="1424661.SAMN05216281_11971"/>
<protein>
    <submittedName>
        <fullName evidence="3">Uncharacterized protein</fullName>
    </submittedName>
</protein>
<evidence type="ECO:0000313" key="3">
    <source>
        <dbReference type="EMBL" id="TFB90007.1"/>
    </source>
</evidence>
<feature type="compositionally biased region" description="Basic and acidic residues" evidence="2">
    <location>
        <begin position="136"/>
        <end position="153"/>
    </location>
</feature>
<sequence length="280" mass="31215">MAEDTDGVGEAFDDQLRIALTIASQFGERIARLREQLSRQREAAATQQTRELEARFEAERGAARASLAPVQQPEWWDQATPEDIAGAHETATVWRDYDDVAHSAETRIRDEVRERYGIDVDAPGADPVAVAAALRSAERDRDQARAQRERAGEELTASQLLLADVNRRDAQANELDQDNTETDRTNDSESQRQAEELHREADVNRGTSGLDYDSSERRRQFASSLEGKADQKTIDARLLADGDQAKHPREAVRSQPGRAPKARRAGTSAMQQRERGGLSR</sequence>
<dbReference type="RefSeq" id="WP_092111996.1">
    <property type="nucleotide sequence ID" value="NZ_FOCN01000019.1"/>
</dbReference>